<dbReference type="STRING" id="1618.IV36_GL001783"/>
<organism evidence="2 3">
    <name type="scientific">Liquorilactobacillus mali</name>
    <dbReference type="NCBI Taxonomy" id="1618"/>
    <lineage>
        <taxon>Bacteria</taxon>
        <taxon>Bacillati</taxon>
        <taxon>Bacillota</taxon>
        <taxon>Bacilli</taxon>
        <taxon>Lactobacillales</taxon>
        <taxon>Lactobacillaceae</taxon>
        <taxon>Liquorilactobacillus</taxon>
    </lineage>
</organism>
<dbReference type="Pfam" id="PF00485">
    <property type="entry name" value="PRK"/>
    <property type="match status" value="1"/>
</dbReference>
<dbReference type="RefSeq" id="WP_056992553.1">
    <property type="nucleotide sequence ID" value="NZ_JQAR01000040.1"/>
</dbReference>
<accession>A0A0R2FDH0</accession>
<name>A0A0R2FDH0_9LACO</name>
<evidence type="ECO:0000313" key="2">
    <source>
        <dbReference type="EMBL" id="KRN26626.1"/>
    </source>
</evidence>
<evidence type="ECO:0000259" key="1">
    <source>
        <dbReference type="Pfam" id="PF00485"/>
    </source>
</evidence>
<dbReference type="EMBL" id="JQAR01000040">
    <property type="protein sequence ID" value="KRN26626.1"/>
    <property type="molecule type" value="Genomic_DNA"/>
</dbReference>
<dbReference type="UniPathway" id="UPA00241">
    <property type="reaction ID" value="UER00352"/>
</dbReference>
<dbReference type="GO" id="GO:0015937">
    <property type="term" value="P:coenzyme A biosynthetic process"/>
    <property type="evidence" value="ECO:0007669"/>
    <property type="project" value="UniProtKB-UniPathway"/>
</dbReference>
<gene>
    <name evidence="2" type="ORF">IV36_GL001783</name>
</gene>
<dbReference type="PANTHER" id="PTHR10285">
    <property type="entry name" value="URIDINE KINASE"/>
    <property type="match status" value="1"/>
</dbReference>
<dbReference type="PATRIC" id="fig|1618.3.peg.1815"/>
<dbReference type="GO" id="GO:0005524">
    <property type="term" value="F:ATP binding"/>
    <property type="evidence" value="ECO:0007669"/>
    <property type="project" value="InterPro"/>
</dbReference>
<reference evidence="2 3" key="1">
    <citation type="journal article" date="2015" name="Genome Announc.">
        <title>Expanding the biotechnology potential of lactobacilli through comparative genomics of 213 strains and associated genera.</title>
        <authorList>
            <person name="Sun Z."/>
            <person name="Harris H.M."/>
            <person name="McCann A."/>
            <person name="Guo C."/>
            <person name="Argimon S."/>
            <person name="Zhang W."/>
            <person name="Yang X."/>
            <person name="Jeffery I.B."/>
            <person name="Cooney J.C."/>
            <person name="Kagawa T.F."/>
            <person name="Liu W."/>
            <person name="Song Y."/>
            <person name="Salvetti E."/>
            <person name="Wrobel A."/>
            <person name="Rasinkangas P."/>
            <person name="Parkhill J."/>
            <person name="Rea M.C."/>
            <person name="O'Sullivan O."/>
            <person name="Ritari J."/>
            <person name="Douillard F.P."/>
            <person name="Paul Ross R."/>
            <person name="Yang R."/>
            <person name="Briner A.E."/>
            <person name="Felis G.E."/>
            <person name="de Vos W.M."/>
            <person name="Barrangou R."/>
            <person name="Klaenhammer T.R."/>
            <person name="Caufield P.W."/>
            <person name="Cui Y."/>
            <person name="Zhang H."/>
            <person name="O'Toole P.W."/>
        </authorList>
    </citation>
    <scope>NUCLEOTIDE SEQUENCE [LARGE SCALE GENOMIC DNA]</scope>
    <source>
        <strain evidence="2 3">ATCC 27304</strain>
    </source>
</reference>
<comment type="caution">
    <text evidence="2">The sequence shown here is derived from an EMBL/GenBank/DDBJ whole genome shotgun (WGS) entry which is preliminary data.</text>
</comment>
<feature type="domain" description="Phosphoribulokinase/uridine kinase" evidence="1">
    <location>
        <begin position="29"/>
        <end position="166"/>
    </location>
</feature>
<dbReference type="Gene3D" id="3.40.50.300">
    <property type="entry name" value="P-loop containing nucleotide triphosphate hydrolases"/>
    <property type="match status" value="1"/>
</dbReference>
<dbReference type="InterPro" id="IPR006083">
    <property type="entry name" value="PRK/URK"/>
</dbReference>
<proteinExistence type="predicted"/>
<dbReference type="InterPro" id="IPR027417">
    <property type="entry name" value="P-loop_NTPase"/>
</dbReference>
<dbReference type="AlphaFoldDB" id="A0A0R2FDH0"/>
<dbReference type="OrthoDB" id="2276576at2"/>
<dbReference type="SUPFAM" id="SSF52540">
    <property type="entry name" value="P-loop containing nucleoside triphosphate hydrolases"/>
    <property type="match status" value="1"/>
</dbReference>
<sequence>METKVLDNSSFKNFIVSIIRNNLRDRPVVIGITGNVASGKTTLASEIEKICKTRFPNLTISNISTDNFLYTNSQLKARNLYSKKGFPESYNYNMIRKFIHAILAKKKIELPLYSHKINDINLNKSVIVNKPDIVILEGLLILQPEFYQILNESIFIDVDETSNYKWFKQRCLKLNLSQLDNVSDDKFIEIVKDNWTNINLKNYYDNVLPLKVKATIKLKLDFNHSIRSICF</sequence>
<protein>
    <recommendedName>
        <fullName evidence="1">Phosphoribulokinase/uridine kinase domain-containing protein</fullName>
    </recommendedName>
</protein>
<dbReference type="Proteomes" id="UP000051727">
    <property type="component" value="Unassembled WGS sequence"/>
</dbReference>
<evidence type="ECO:0000313" key="3">
    <source>
        <dbReference type="Proteomes" id="UP000051727"/>
    </source>
</evidence>
<dbReference type="GO" id="GO:0016301">
    <property type="term" value="F:kinase activity"/>
    <property type="evidence" value="ECO:0007669"/>
    <property type="project" value="InterPro"/>
</dbReference>